<proteinExistence type="predicted"/>
<comment type="caution">
    <text evidence="1">The sequence shown here is derived from an EMBL/GenBank/DDBJ whole genome shotgun (WGS) entry which is preliminary data.</text>
</comment>
<gene>
    <name evidence="1" type="ORF">LWI28_019517</name>
</gene>
<reference evidence="1" key="1">
    <citation type="journal article" date="2022" name="Plant J.">
        <title>Strategies of tolerance reflected in two North American maple genomes.</title>
        <authorList>
            <person name="McEvoy S.L."/>
            <person name="Sezen U.U."/>
            <person name="Trouern-Trend A."/>
            <person name="McMahon S.M."/>
            <person name="Schaberg P.G."/>
            <person name="Yang J."/>
            <person name="Wegrzyn J.L."/>
            <person name="Swenson N.G."/>
        </authorList>
    </citation>
    <scope>NUCLEOTIDE SEQUENCE</scope>
    <source>
        <strain evidence="1">91603</strain>
    </source>
</reference>
<organism evidence="1 2">
    <name type="scientific">Acer negundo</name>
    <name type="common">Box elder</name>
    <dbReference type="NCBI Taxonomy" id="4023"/>
    <lineage>
        <taxon>Eukaryota</taxon>
        <taxon>Viridiplantae</taxon>
        <taxon>Streptophyta</taxon>
        <taxon>Embryophyta</taxon>
        <taxon>Tracheophyta</taxon>
        <taxon>Spermatophyta</taxon>
        <taxon>Magnoliopsida</taxon>
        <taxon>eudicotyledons</taxon>
        <taxon>Gunneridae</taxon>
        <taxon>Pentapetalae</taxon>
        <taxon>rosids</taxon>
        <taxon>malvids</taxon>
        <taxon>Sapindales</taxon>
        <taxon>Sapindaceae</taxon>
        <taxon>Hippocastanoideae</taxon>
        <taxon>Acereae</taxon>
        <taxon>Acer</taxon>
    </lineage>
</organism>
<keyword evidence="2" id="KW-1185">Reference proteome</keyword>
<dbReference type="Proteomes" id="UP001064489">
    <property type="component" value="Chromosome 4"/>
</dbReference>
<accession>A0AAD5J209</accession>
<reference evidence="1" key="2">
    <citation type="submission" date="2023-02" db="EMBL/GenBank/DDBJ databases">
        <authorList>
            <person name="Swenson N.G."/>
            <person name="Wegrzyn J.L."/>
            <person name="Mcevoy S.L."/>
        </authorList>
    </citation>
    <scope>NUCLEOTIDE SEQUENCE</scope>
    <source>
        <strain evidence="1">91603</strain>
        <tissue evidence="1">Leaf</tissue>
    </source>
</reference>
<protein>
    <submittedName>
        <fullName evidence="1">Uncharacterized protein</fullName>
    </submittedName>
</protein>
<dbReference type="AlphaFoldDB" id="A0AAD5J209"/>
<evidence type="ECO:0000313" key="1">
    <source>
        <dbReference type="EMBL" id="KAI9181872.1"/>
    </source>
</evidence>
<name>A0AAD5J209_ACENE</name>
<sequence length="116" mass="13512">MVDKGKSSWIKKAKVKAMVIYDKTAKIDLEKRRREWNLEVEITKGFKKGVELGIDFNSKSKSTLNTRTWNLEEEVTKVIETGSALGFDFNGMENEMADQLHRRELEDEERCKEAQK</sequence>
<evidence type="ECO:0000313" key="2">
    <source>
        <dbReference type="Proteomes" id="UP001064489"/>
    </source>
</evidence>
<dbReference type="EMBL" id="JAJSOW010000101">
    <property type="protein sequence ID" value="KAI9181872.1"/>
    <property type="molecule type" value="Genomic_DNA"/>
</dbReference>